<organism evidence="7 8">
    <name type="scientific">Clostridium scatologenes</name>
    <dbReference type="NCBI Taxonomy" id="1548"/>
    <lineage>
        <taxon>Bacteria</taxon>
        <taxon>Bacillati</taxon>
        <taxon>Bacillota</taxon>
        <taxon>Clostridia</taxon>
        <taxon>Eubacteriales</taxon>
        <taxon>Clostridiaceae</taxon>
        <taxon>Clostridium</taxon>
    </lineage>
</organism>
<dbReference type="PANTHER" id="PTHR33841">
    <property type="entry name" value="DNA METHYLTRANSFERASE YEEA-RELATED"/>
    <property type="match status" value="1"/>
</dbReference>
<comment type="catalytic activity">
    <reaction evidence="5">
        <text>a 2'-deoxyadenosine in DNA + S-adenosyl-L-methionine = an N(6)-methyl-2'-deoxyadenosine in DNA + S-adenosyl-L-homocysteine + H(+)</text>
        <dbReference type="Rhea" id="RHEA:15197"/>
        <dbReference type="Rhea" id="RHEA-COMP:12418"/>
        <dbReference type="Rhea" id="RHEA-COMP:12419"/>
        <dbReference type="ChEBI" id="CHEBI:15378"/>
        <dbReference type="ChEBI" id="CHEBI:57856"/>
        <dbReference type="ChEBI" id="CHEBI:59789"/>
        <dbReference type="ChEBI" id="CHEBI:90615"/>
        <dbReference type="ChEBI" id="CHEBI:90616"/>
        <dbReference type="EC" id="2.1.1.72"/>
    </reaction>
</comment>
<accession>A0A0E3JY77</accession>
<keyword evidence="8" id="KW-1185">Reference proteome</keyword>
<evidence type="ECO:0000313" key="7">
    <source>
        <dbReference type="EMBL" id="AKA68643.1"/>
    </source>
</evidence>
<dbReference type="AlphaFoldDB" id="A0A0E3JY77"/>
<dbReference type="InterPro" id="IPR011639">
    <property type="entry name" value="MethylTrfase_TaqI-like_dom"/>
</dbReference>
<evidence type="ECO:0000256" key="3">
    <source>
        <dbReference type="ARBA" id="ARBA00022679"/>
    </source>
</evidence>
<dbReference type="Gene3D" id="3.40.50.150">
    <property type="entry name" value="Vaccinia Virus protein VP39"/>
    <property type="match status" value="1"/>
</dbReference>
<keyword evidence="3" id="KW-0808">Transferase</keyword>
<reference evidence="7 8" key="1">
    <citation type="journal article" date="2015" name="J. Biotechnol.">
        <title>Complete genome sequence of a malodorant-producing acetogen, Clostridium scatologenes ATCC 25775(T).</title>
        <authorList>
            <person name="Zhu Z."/>
            <person name="Guo T."/>
            <person name="Zheng H."/>
            <person name="Song T."/>
            <person name="Ouyang P."/>
            <person name="Xie J."/>
        </authorList>
    </citation>
    <scope>NUCLEOTIDE SEQUENCE [LARGE SCALE GENOMIC DNA]</scope>
    <source>
        <strain evidence="7 8">ATCC 25775</strain>
    </source>
</reference>
<evidence type="ECO:0000256" key="1">
    <source>
        <dbReference type="ARBA" id="ARBA00011900"/>
    </source>
</evidence>
<dbReference type="EC" id="2.1.1.72" evidence="1"/>
<keyword evidence="4" id="KW-0949">S-adenosyl-L-methionine</keyword>
<dbReference type="PANTHER" id="PTHR33841:SF1">
    <property type="entry name" value="DNA METHYLTRANSFERASE A"/>
    <property type="match status" value="1"/>
</dbReference>
<dbReference type="Proteomes" id="UP000033115">
    <property type="component" value="Chromosome"/>
</dbReference>
<dbReference type="REBASE" id="88462">
    <property type="entry name" value="Csc25775ORFFP"/>
</dbReference>
<evidence type="ECO:0000256" key="2">
    <source>
        <dbReference type="ARBA" id="ARBA00022603"/>
    </source>
</evidence>
<dbReference type="GO" id="GO:0009007">
    <property type="term" value="F:site-specific DNA-methyltransferase (adenine-specific) activity"/>
    <property type="evidence" value="ECO:0007669"/>
    <property type="project" value="UniProtKB-EC"/>
</dbReference>
<dbReference type="GO" id="GO:0003676">
    <property type="term" value="F:nucleic acid binding"/>
    <property type="evidence" value="ECO:0007669"/>
    <property type="project" value="InterPro"/>
</dbReference>
<dbReference type="InterPro" id="IPR029063">
    <property type="entry name" value="SAM-dependent_MTases_sf"/>
</dbReference>
<dbReference type="InterPro" id="IPR050953">
    <property type="entry name" value="N4_N6_ade-DNA_methylase"/>
</dbReference>
<keyword evidence="2" id="KW-0489">Methyltransferase</keyword>
<dbReference type="InterPro" id="IPR047939">
    <property type="entry name" value="BREX_1_PglX"/>
</dbReference>
<dbReference type="EMBL" id="CP009933">
    <property type="protein sequence ID" value="AKA68643.1"/>
    <property type="molecule type" value="Genomic_DNA"/>
</dbReference>
<proteinExistence type="predicted"/>
<evidence type="ECO:0000259" key="6">
    <source>
        <dbReference type="Pfam" id="PF07669"/>
    </source>
</evidence>
<dbReference type="SUPFAM" id="SSF53335">
    <property type="entry name" value="S-adenosyl-L-methionine-dependent methyltransferases"/>
    <property type="match status" value="1"/>
</dbReference>
<dbReference type="HOGENOM" id="CLU_007510_1_0_9"/>
<evidence type="ECO:0000256" key="4">
    <source>
        <dbReference type="ARBA" id="ARBA00022691"/>
    </source>
</evidence>
<dbReference type="PROSITE" id="PS00092">
    <property type="entry name" value="N6_MTASE"/>
    <property type="match status" value="1"/>
</dbReference>
<dbReference type="Pfam" id="PF07669">
    <property type="entry name" value="Eco57I"/>
    <property type="match status" value="1"/>
</dbReference>
<sequence>MDKTKVKSFSVWARRNLIKAVAKRALKIGVEKNSILEVEECQHGFKIKGKVEIIDFPVRYRKTLIDNIKKKGFEEIIEEVACTWFFRFIALRYMEVNNYLPEKIIDLSLEKFSSEKQNDMTKSYKYILIKKCNELGKIIPEIFKNKNDYMEILIPDNILDENFIIKRLVEDIEEECLKEENNFIPDYKGLCGVEVIGWMYQYYISEKKDEVFAALKENIKIEKENIPAATQLFTPKWIVKYMVENSLGRLWIDKFKWDSEYIDNEKCTSSKPGKRHTDLLKERWQYYLEESHQETEVEEELNKIRTYKSNISPENIRILDPCMGSGHILVYVFDLLYEIYIDAGYNKIEIPELILKNNIYGLDIDDKVTKLSCFALKMKARYYDKELFKDIQRDGLKLNICSIKESNEISKEVIDYFCSSQVLKKSINSRVKSSKNIVKNSRVGKSQDSLEVGEYSLRKDVEYLIQVFNNAKEYGSILEVRKINFEALESRIEEIKKEDNFIFGDYRKLILDKMPLLIKQGKIMSMKYDVVITNPPYMGLRGINSKLADFLINNFPISKYDLFSVYMEVCLKYSKKYGIVSMINQHSWMFLSSFMEFRNWLLDKSTFINMLHLGTRAFEENVGTIVQNVAYVSRNYSNCSYKTKVINLTKENSSEEKNIKLKEICSNISKREIYELALKQLFIIPSKPFAYWVNENILKVFSSFKPLGELAKPRQGMATSDNKRFLRQWFEVDINKIKFDANNLEEAQNSGKKWFPYNKGGEYRKWYGNNEFVINWENNGEEVKEYAAKLYKSYSRTIKNEKFYFKKGLTYTFISEDIGARYCQNGFIFDVAGSSIFSEKEEQINIILALLCSKISKMFLDIMNPTYNIQVGDIKNIPISKKIFQEEISYKIKNLVNENIIISKNEWDLFETSWDFKWHPFLLIKSGELESDISEDEKKLCNKYISCGFDVWKSFTHKQFEKLKKNEEKLNKMLIEIYGFEEELTPEVKDKDITIRKADKERDIESFISFAVGCMFGRYSTYKKGLIYNGIIDNSIIIPMTEEECFHDDIVFRFINFVKDLYGKETLNENLDFIADSIGRKTFETSKQCIKRYFLRDFYKDHLKIYKKKPIYWLLKSGKNEGFGALIYMHRYNENIIQNVRKNYIHLIIEKYINQMNKLNSISCSKDYPTRDVNGATKSMEKISKKIEECKEYEEFLEYLSGKKISIDLDDGIKVNYEKFQQIKFINSKGIEVKKDLFFKI</sequence>
<dbReference type="NCBIfam" id="NF033452">
    <property type="entry name" value="BREX_1_MTaseX"/>
    <property type="match status" value="1"/>
</dbReference>
<name>A0A0E3JY77_CLOSL</name>
<dbReference type="KEGG" id="csq:CSCA_1518"/>
<feature type="domain" description="Type II methyltransferase M.TaqI-like" evidence="6">
    <location>
        <begin position="357"/>
        <end position="615"/>
    </location>
</feature>
<dbReference type="GO" id="GO:0006304">
    <property type="term" value="P:DNA modification"/>
    <property type="evidence" value="ECO:0007669"/>
    <property type="project" value="InterPro"/>
</dbReference>
<protein>
    <recommendedName>
        <fullName evidence="1">site-specific DNA-methyltransferase (adenine-specific)</fullName>
        <ecNumber evidence="1">2.1.1.72</ecNumber>
    </recommendedName>
</protein>
<dbReference type="InterPro" id="IPR002052">
    <property type="entry name" value="DNA_methylase_N6_adenine_CS"/>
</dbReference>
<gene>
    <name evidence="7" type="ORF">CSCA_1518</name>
</gene>
<dbReference type="RefSeq" id="WP_029160064.1">
    <property type="nucleotide sequence ID" value="NZ_CP009933.1"/>
</dbReference>
<evidence type="ECO:0000313" key="8">
    <source>
        <dbReference type="Proteomes" id="UP000033115"/>
    </source>
</evidence>
<dbReference type="STRING" id="1548.CSCA_1518"/>
<dbReference type="GO" id="GO:0032259">
    <property type="term" value="P:methylation"/>
    <property type="evidence" value="ECO:0007669"/>
    <property type="project" value="UniProtKB-KW"/>
</dbReference>
<evidence type="ECO:0000256" key="5">
    <source>
        <dbReference type="ARBA" id="ARBA00047942"/>
    </source>
</evidence>